<sequence>MKKWVLVIVAPLLAANSIEPSISGDNPNPYCHYIGGLGEVTCMPSMSVLMARREEFDNKLVMVTGYFVYAKVPILFLNPDSFMNSDVSNGLVVALPKNFKLKQQLFSLNHTYVRIWGRFKARPVELAEYGAYFSGGTLDEISEVDPATNPWGSTCLRPRMPLKNRDDIEKVARGFR</sequence>
<reference evidence="1 2" key="1">
    <citation type="submission" date="2018-07" db="EMBL/GenBank/DDBJ databases">
        <title>Dyella monticola sp. nov. and Dyella psychrodurans sp. nov. isolated from monsoon evergreen broad-leaved forest soil of Dinghu Mountain, China.</title>
        <authorList>
            <person name="Gao Z."/>
            <person name="Qiu L."/>
        </authorList>
    </citation>
    <scope>NUCLEOTIDE SEQUENCE [LARGE SCALE GENOMIC DNA]</scope>
    <source>
        <strain evidence="1 2">4MSK11</strain>
    </source>
</reference>
<proteinExistence type="predicted"/>
<gene>
    <name evidence="1" type="ORF">DWU99_10640</name>
</gene>
<name>A0A370X757_9GAMM</name>
<dbReference type="Proteomes" id="UP000255334">
    <property type="component" value="Unassembled WGS sequence"/>
</dbReference>
<protein>
    <submittedName>
        <fullName evidence="1">Uncharacterized protein</fullName>
    </submittedName>
</protein>
<accession>A0A370X757</accession>
<dbReference type="RefSeq" id="WP_115477997.1">
    <property type="nucleotide sequence ID" value="NZ_QRBF01000003.1"/>
</dbReference>
<comment type="caution">
    <text evidence="1">The sequence shown here is derived from an EMBL/GenBank/DDBJ whole genome shotgun (WGS) entry which is preliminary data.</text>
</comment>
<keyword evidence="2" id="KW-1185">Reference proteome</keyword>
<dbReference type="AlphaFoldDB" id="A0A370X757"/>
<evidence type="ECO:0000313" key="1">
    <source>
        <dbReference type="EMBL" id="RDS84196.1"/>
    </source>
</evidence>
<dbReference type="EMBL" id="QRBF01000003">
    <property type="protein sequence ID" value="RDS84196.1"/>
    <property type="molecule type" value="Genomic_DNA"/>
</dbReference>
<organism evidence="1 2">
    <name type="scientific">Dyella psychrodurans</name>
    <dbReference type="NCBI Taxonomy" id="1927960"/>
    <lineage>
        <taxon>Bacteria</taxon>
        <taxon>Pseudomonadati</taxon>
        <taxon>Pseudomonadota</taxon>
        <taxon>Gammaproteobacteria</taxon>
        <taxon>Lysobacterales</taxon>
        <taxon>Rhodanobacteraceae</taxon>
        <taxon>Dyella</taxon>
    </lineage>
</organism>
<evidence type="ECO:0000313" key="2">
    <source>
        <dbReference type="Proteomes" id="UP000255334"/>
    </source>
</evidence>